<dbReference type="SUPFAM" id="SSF52540">
    <property type="entry name" value="P-loop containing nucleoside triphosphate hydrolases"/>
    <property type="match status" value="1"/>
</dbReference>
<dbReference type="CDD" id="cd23767">
    <property type="entry name" value="IQCD"/>
    <property type="match status" value="1"/>
</dbReference>
<dbReference type="InterPro" id="IPR027417">
    <property type="entry name" value="P-loop_NTPase"/>
</dbReference>
<evidence type="ECO:0000313" key="5">
    <source>
        <dbReference type="EMBL" id="KAJ3228399.1"/>
    </source>
</evidence>
<evidence type="ECO:0000256" key="1">
    <source>
        <dbReference type="ARBA" id="ARBA00022614"/>
    </source>
</evidence>
<feature type="coiled-coil region" evidence="3">
    <location>
        <begin position="1157"/>
        <end position="1218"/>
    </location>
</feature>
<organism evidence="5 6">
    <name type="scientific">Clydaea vesicula</name>
    <dbReference type="NCBI Taxonomy" id="447962"/>
    <lineage>
        <taxon>Eukaryota</taxon>
        <taxon>Fungi</taxon>
        <taxon>Fungi incertae sedis</taxon>
        <taxon>Chytridiomycota</taxon>
        <taxon>Chytridiomycota incertae sedis</taxon>
        <taxon>Chytridiomycetes</taxon>
        <taxon>Lobulomycetales</taxon>
        <taxon>Lobulomycetaceae</taxon>
        <taxon>Clydaea</taxon>
    </lineage>
</organism>
<dbReference type="SUPFAM" id="SSF52058">
    <property type="entry name" value="L domain-like"/>
    <property type="match status" value="1"/>
</dbReference>
<dbReference type="PANTHER" id="PTHR46652">
    <property type="entry name" value="LEUCINE-RICH REPEAT AND IQ DOMAIN-CONTAINING PROTEIN 1-RELATED"/>
    <property type="match status" value="1"/>
</dbReference>
<dbReference type="InterPro" id="IPR000048">
    <property type="entry name" value="IQ_motif_EF-hand-BS"/>
</dbReference>
<keyword evidence="6" id="KW-1185">Reference proteome</keyword>
<proteinExistence type="predicted"/>
<dbReference type="Pfam" id="PF00612">
    <property type="entry name" value="IQ"/>
    <property type="match status" value="2"/>
</dbReference>
<evidence type="ECO:0000313" key="6">
    <source>
        <dbReference type="Proteomes" id="UP001211065"/>
    </source>
</evidence>
<dbReference type="PANTHER" id="PTHR46652:SF3">
    <property type="entry name" value="LEUCINE-RICH REPEAT-CONTAINING PROTEIN 9"/>
    <property type="match status" value="1"/>
</dbReference>
<evidence type="ECO:0000256" key="4">
    <source>
        <dbReference type="SAM" id="MobiDB-lite"/>
    </source>
</evidence>
<dbReference type="PROSITE" id="PS50096">
    <property type="entry name" value="IQ"/>
    <property type="match status" value="1"/>
</dbReference>
<keyword evidence="3" id="KW-0175">Coiled coil</keyword>
<evidence type="ECO:0000256" key="3">
    <source>
        <dbReference type="SAM" id="Coils"/>
    </source>
</evidence>
<feature type="coiled-coil region" evidence="3">
    <location>
        <begin position="322"/>
        <end position="377"/>
    </location>
</feature>
<dbReference type="InterPro" id="IPR001611">
    <property type="entry name" value="Leu-rich_rpt"/>
</dbReference>
<dbReference type="Gene3D" id="1.20.5.190">
    <property type="match status" value="1"/>
</dbReference>
<dbReference type="EMBL" id="JADGJW010000002">
    <property type="protein sequence ID" value="KAJ3228399.1"/>
    <property type="molecule type" value="Genomic_DNA"/>
</dbReference>
<dbReference type="Proteomes" id="UP001211065">
    <property type="component" value="Unassembled WGS sequence"/>
</dbReference>
<comment type="caution">
    <text evidence="5">The sequence shown here is derived from an EMBL/GenBank/DDBJ whole genome shotgun (WGS) entry which is preliminary data.</text>
</comment>
<protein>
    <submittedName>
        <fullName evidence="5">Uncharacterized protein</fullName>
    </submittedName>
</protein>
<dbReference type="Gene3D" id="3.80.10.10">
    <property type="entry name" value="Ribonuclease Inhibitor"/>
    <property type="match status" value="2"/>
</dbReference>
<keyword evidence="2" id="KW-0677">Repeat</keyword>
<feature type="compositionally biased region" description="Basic and acidic residues" evidence="4">
    <location>
        <begin position="1099"/>
        <end position="1130"/>
    </location>
</feature>
<name>A0AAD5Y4A5_9FUNG</name>
<dbReference type="InterPro" id="IPR050836">
    <property type="entry name" value="SDS22/Internalin_LRR"/>
</dbReference>
<dbReference type="PROSITE" id="PS51450">
    <property type="entry name" value="LRR"/>
    <property type="match status" value="2"/>
</dbReference>
<evidence type="ECO:0000256" key="2">
    <source>
        <dbReference type="ARBA" id="ARBA00022737"/>
    </source>
</evidence>
<feature type="region of interest" description="Disordered" evidence="4">
    <location>
        <begin position="72"/>
        <end position="92"/>
    </location>
</feature>
<dbReference type="InterPro" id="IPR032675">
    <property type="entry name" value="LRR_dom_sf"/>
</dbReference>
<keyword evidence="1" id="KW-0433">Leucine-rich repeat</keyword>
<sequence length="1463" mass="171307">MDDPDKSKEKELEEEEDLDYIPDLASIQLPFDDNTLAKTFETGLDSLESWNEFIEFVSGRDVELKNYKDELHYGDTPKTSDPIVNRGRRASADSQISPFKAKSFEEVDASAEGIKGEILRQRRASYNKISTSQRSFVSLLSSQSNKILKSVGSDLLHESSNPTLRETNSSQLNVNEFGFEENTLINDKPTEKFMEDELDLEKRLRELDDKYVMEEKLLLSLENENKEMEQRFSRRSSISSGTQIISRSASKHSNLSYSEIEVTEVDTKKPENNHSWQRSLPLINKENLELDEVMESEFENNTFLKKSSYFNKSCDSLETIMKDSVANQLKAEELEKREFLEKCQKLHSEEIALESELDRLLKSLESEKKKFEKLTYELEIFNANRGSYIRERKLLKSKIRLLQDKLKTIQQWIKIEGKGIFSREKDRATILLQKAQKILDQKNSKLVEIKKRKDHFMAISNNKRIVAVQVMTKSSELKTILNKIRQENIENCATIEKTETLIVEKKASRERQLLNRAQVEENRRKFEFDLLFQACNHQNPNIPLDFDQLRIFNINSMNLTRLPDLSPVPNLRFINMDHNAFTNLEGLNPVADLNYLTLNSNHINKLDLVSVKNIKHLEAAHNHISNVLGLANCKYLKWLDLSYNPIRSIDFLKEALSLKVLLIRSVMVPNFSSLSNLKNLMALDLGGNHIYNDPLLMIKEMHILQYLALDENSYTEVPDISNAMLFELRLEKNKLRTVNFVSFLPMLRILHLEHNSINNTTPFSMLPNLQELYLQENNLHDISCVYGVAICRNLKILDISKNPVSYNADLEIIIFTLFRQLKYVNGLTFREFFSGNDDFSWTNPLKQLKHLNKCVNYLCPFVGDWESENQRYIENDDYYRIHKTHYKSIKSYLGKYKPPYITFLSMGGEEITEENILMEVQEKNVNWLENTSHQFQIELKNLYARSPPHSDICLLPAITKFKDIAIFLQISYVQACWRRKMAMKAKRKRMRAILCIQKSWRAFQQQKIFKLIKKLRSEKVEKAAITIRRYWKGYKARVLLKKLKHQVFLNQPIPEDENLDNWVSETFETNFELRLDDYLKDDLKITEEERARSSRSPRRSTEPEKHRISKEGDAVTLEESFHSEKKSTETEIEFVKKENLEKNLPAINESEANKSGIKEQTEEKVKLESEEKVLDVKEEKKKILEKFKSEEEERQRKKKVIEENIKQINANLEKKNDLVHEKIKAPAKKQIVTEIVPEKTELETEIEEDWGFKGELFQETLNKNKKRYANLKNISKKRTLMNDPNERLKVFQKQKDNRKVVYIWDSDTEKEMQVNNFGKDSVSLPIIPPEKLPKQMPLPLTIKSNHNKFWNAQNNMLDSFQSYNPTGSDKYKDYHTDIHNYNKKITDHSQYAPPTGISPKVTLLLNNYVATKLLGNNKAEFEKKGSYYKKSKNSDNEICDIKVRDDDKELYYNDVLKTNNYNI</sequence>
<dbReference type="SMART" id="SM00015">
    <property type="entry name" value="IQ"/>
    <property type="match status" value="2"/>
</dbReference>
<accession>A0AAD5Y4A5</accession>
<reference evidence="5" key="1">
    <citation type="submission" date="2020-05" db="EMBL/GenBank/DDBJ databases">
        <title>Phylogenomic resolution of chytrid fungi.</title>
        <authorList>
            <person name="Stajich J.E."/>
            <person name="Amses K."/>
            <person name="Simmons R."/>
            <person name="Seto K."/>
            <person name="Myers J."/>
            <person name="Bonds A."/>
            <person name="Quandt C.A."/>
            <person name="Barry K."/>
            <person name="Liu P."/>
            <person name="Grigoriev I."/>
            <person name="Longcore J.E."/>
            <person name="James T.Y."/>
        </authorList>
    </citation>
    <scope>NUCLEOTIDE SEQUENCE</scope>
    <source>
        <strain evidence="5">JEL0476</strain>
    </source>
</reference>
<feature type="coiled-coil region" evidence="3">
    <location>
        <begin position="204"/>
        <end position="231"/>
    </location>
</feature>
<feature type="region of interest" description="Disordered" evidence="4">
    <location>
        <begin position="1089"/>
        <end position="1130"/>
    </location>
</feature>
<gene>
    <name evidence="5" type="ORF">HK099_002904</name>
</gene>